<feature type="chain" id="PRO_5018011573" evidence="1">
    <location>
        <begin position="21"/>
        <end position="336"/>
    </location>
</feature>
<name>A0A3N0E3G9_SINP1</name>
<dbReference type="SUPFAM" id="SSF50969">
    <property type="entry name" value="YVTN repeat-like/Quinoprotein amine dehydrogenase"/>
    <property type="match status" value="1"/>
</dbReference>
<dbReference type="PANTHER" id="PTHR47197">
    <property type="entry name" value="PROTEIN NIRF"/>
    <property type="match status" value="1"/>
</dbReference>
<dbReference type="InterPro" id="IPR019405">
    <property type="entry name" value="Lactonase_7-beta_prop"/>
</dbReference>
<feature type="signal peptide" evidence="1">
    <location>
        <begin position="1"/>
        <end position="20"/>
    </location>
</feature>
<dbReference type="Gene3D" id="2.130.10.10">
    <property type="entry name" value="YVTN repeat-like/Quinoprotein amine dehydrogenase"/>
    <property type="match status" value="2"/>
</dbReference>
<dbReference type="PANTHER" id="PTHR47197:SF3">
    <property type="entry name" value="DIHYDRO-HEME D1 DEHYDROGENASE"/>
    <property type="match status" value="1"/>
</dbReference>
<evidence type="ECO:0000256" key="1">
    <source>
        <dbReference type="SAM" id="SignalP"/>
    </source>
</evidence>
<comment type="caution">
    <text evidence="2">The sequence shown here is derived from an EMBL/GenBank/DDBJ whole genome shotgun (WGS) entry which is preliminary data.</text>
</comment>
<protein>
    <submittedName>
        <fullName evidence="2">YncE family protein</fullName>
    </submittedName>
</protein>
<organism evidence="2 3">
    <name type="scientific">Sinomicrobium pectinilyticum</name>
    <dbReference type="NCBI Taxonomy" id="1084421"/>
    <lineage>
        <taxon>Bacteria</taxon>
        <taxon>Pseudomonadati</taxon>
        <taxon>Bacteroidota</taxon>
        <taxon>Flavobacteriia</taxon>
        <taxon>Flavobacteriales</taxon>
        <taxon>Flavobacteriaceae</taxon>
        <taxon>Sinomicrobium</taxon>
    </lineage>
</organism>
<reference evidence="2 3" key="1">
    <citation type="submission" date="2018-10" db="EMBL/GenBank/DDBJ databases">
        <title>Sinomicrobium pectinilyticum sp. nov., a pectinase-producing bacterium isolated from alkaline and saline soil, and emended description of the genus Sinomicrobium.</title>
        <authorList>
            <person name="Cheng B."/>
            <person name="Li C."/>
            <person name="Lai Q."/>
            <person name="Du M."/>
            <person name="Shao Z."/>
            <person name="Xu P."/>
            <person name="Yang C."/>
        </authorList>
    </citation>
    <scope>NUCLEOTIDE SEQUENCE [LARGE SCALE GENOMIC DNA]</scope>
    <source>
        <strain evidence="2 3">5DNS001</strain>
    </source>
</reference>
<keyword evidence="3" id="KW-1185">Reference proteome</keyword>
<dbReference type="AlphaFoldDB" id="A0A3N0E3G9"/>
<dbReference type="EMBL" id="RJTM01000114">
    <property type="protein sequence ID" value="RNL82378.1"/>
    <property type="molecule type" value="Genomic_DNA"/>
</dbReference>
<dbReference type="Pfam" id="PF10282">
    <property type="entry name" value="Lactonase"/>
    <property type="match status" value="1"/>
</dbReference>
<dbReference type="InterPro" id="IPR051200">
    <property type="entry name" value="Host-pathogen_enzymatic-act"/>
</dbReference>
<sequence>MIRSAFLFLTILLVQGVLQAQTPDVLVVNKIKSNANLPGSLAFMDYESGKVIKTVPVGNEPHEVCISTDKKYALVTNTGSYREPGNTLSLINIDQRKEIHRIDLGALWNPHGLTYHDGLFYFTAEGSRVIGAYDPEADKLVWINGTGQDQTHMLVVTQDGKYIIATNRGSNSISIYERRGDDPLKAGSWTHTILPVGQNPEGLDLSPDGKQVWVGLRHNGEIAVVDIAGKKVVDAFDVAEAEGIARVKFSSDGKYLIAADSRRGHVIFINPETHKTVKTIALGESTEPIFIHPDGKHICVGVTSENFIAEIDLATLEISRKLTGFKGPDAMAWIGK</sequence>
<accession>A0A3N0E3G9</accession>
<proteinExistence type="predicted"/>
<gene>
    <name evidence="2" type="ORF">ED312_17090</name>
</gene>
<dbReference type="OrthoDB" id="9803927at2"/>
<dbReference type="InterPro" id="IPR015943">
    <property type="entry name" value="WD40/YVTN_repeat-like_dom_sf"/>
</dbReference>
<evidence type="ECO:0000313" key="2">
    <source>
        <dbReference type="EMBL" id="RNL82378.1"/>
    </source>
</evidence>
<dbReference type="Proteomes" id="UP000267469">
    <property type="component" value="Unassembled WGS sequence"/>
</dbReference>
<evidence type="ECO:0000313" key="3">
    <source>
        <dbReference type="Proteomes" id="UP000267469"/>
    </source>
</evidence>
<dbReference type="InterPro" id="IPR011044">
    <property type="entry name" value="Quino_amine_DH_bsu"/>
</dbReference>
<dbReference type="RefSeq" id="WP_123217245.1">
    <property type="nucleotide sequence ID" value="NZ_RJTM01000114.1"/>
</dbReference>
<keyword evidence="1" id="KW-0732">Signal</keyword>